<organism evidence="3 4">
    <name type="scientific">Paludibaculum fermentans</name>
    <dbReference type="NCBI Taxonomy" id="1473598"/>
    <lineage>
        <taxon>Bacteria</taxon>
        <taxon>Pseudomonadati</taxon>
        <taxon>Acidobacteriota</taxon>
        <taxon>Terriglobia</taxon>
        <taxon>Bryobacterales</taxon>
        <taxon>Bryobacteraceae</taxon>
        <taxon>Paludibaculum</taxon>
    </lineage>
</organism>
<dbReference type="InterPro" id="IPR047654">
    <property type="entry name" value="IS1634_transpos"/>
</dbReference>
<dbReference type="GO" id="GO:0003677">
    <property type="term" value="F:DNA binding"/>
    <property type="evidence" value="ECO:0007669"/>
    <property type="project" value="InterPro"/>
</dbReference>
<dbReference type="Pfam" id="PF01609">
    <property type="entry name" value="DDE_Tnp_1"/>
    <property type="match status" value="1"/>
</dbReference>
<feature type="domain" description="DUF4277" evidence="2">
    <location>
        <begin position="97"/>
        <end position="175"/>
    </location>
</feature>
<feature type="domain" description="Transposase IS4-like" evidence="1">
    <location>
        <begin position="197"/>
        <end position="457"/>
    </location>
</feature>
<dbReference type="Pfam" id="PF14104">
    <property type="entry name" value="DUF4277"/>
    <property type="match status" value="1"/>
</dbReference>
<dbReference type="NCBIfam" id="NF033559">
    <property type="entry name" value="transpos_IS1634"/>
    <property type="match status" value="1"/>
</dbReference>
<sequence>MYLRRCYRQKDGKRHAYWALVESYRTERGPRQRVVAWLGQMDEKGRLGVHQQAEDPPSVRQQGLFERQEPEWVEVDLRRVAVERSRQFGGVWLGLELCHQLELTDFLQRTIPSGREDVAWAVMSLVLVLGRLCDPSSELHLAEQFYESSALSDLLGVPAAKVNDDRLYRALDRLLPHKKALEQHLKQRLGELFDLDYDLLLYDVTSTYFEGAAEGNELAQRGYSRDHRPDCKQVNIALVVSRCGMPLGYEIFAGNRADVTTVEEVVEHIEALYGKANRIWVMDRGMVSEDNVEFLKKGGRRYIVGTPKGMLKRFEQELLAKEWKQVHAGLEVRLCPAPAGKEVFILCRSAQRTEKERAMHDRFEKRIEEGLQKIAAACQRGPQKVGAIERRVGQLLGRNTRAAGLFKVSVEAGEGGRVRFAWAKNEEWREWARRSEGCYLLRSNVMDWSPEELWRAYIQLTEAEAAFRIHKTDLELRPV</sequence>
<dbReference type="GO" id="GO:0006313">
    <property type="term" value="P:DNA transposition"/>
    <property type="evidence" value="ECO:0007669"/>
    <property type="project" value="InterPro"/>
</dbReference>
<evidence type="ECO:0000259" key="1">
    <source>
        <dbReference type="Pfam" id="PF01609"/>
    </source>
</evidence>
<gene>
    <name evidence="3" type="ORF">IRI77_08790</name>
</gene>
<dbReference type="KEGG" id="pfer:IRI77_08790"/>
<keyword evidence="4" id="KW-1185">Reference proteome</keyword>
<reference evidence="3 4" key="1">
    <citation type="submission" date="2020-10" db="EMBL/GenBank/DDBJ databases">
        <title>Complete genome sequence of Paludibaculum fermentans P105T, a facultatively anaerobic acidobacterium capable of dissimilatory Fe(III) reduction.</title>
        <authorList>
            <person name="Dedysh S.N."/>
            <person name="Beletsky A.V."/>
            <person name="Kulichevskaya I.S."/>
            <person name="Mardanov A.V."/>
            <person name="Ravin N.V."/>
        </authorList>
    </citation>
    <scope>NUCLEOTIDE SEQUENCE [LARGE SCALE GENOMIC DNA]</scope>
    <source>
        <strain evidence="3 4">P105</strain>
    </source>
</reference>
<dbReference type="EMBL" id="CP063849">
    <property type="protein sequence ID" value="QOY90032.1"/>
    <property type="molecule type" value="Genomic_DNA"/>
</dbReference>
<dbReference type="GO" id="GO:0004803">
    <property type="term" value="F:transposase activity"/>
    <property type="evidence" value="ECO:0007669"/>
    <property type="project" value="InterPro"/>
</dbReference>
<dbReference type="InterPro" id="IPR025457">
    <property type="entry name" value="DUF4277"/>
</dbReference>
<dbReference type="PANTHER" id="PTHR34614">
    <property type="match status" value="1"/>
</dbReference>
<dbReference type="InterPro" id="IPR002559">
    <property type="entry name" value="Transposase_11"/>
</dbReference>
<dbReference type="RefSeq" id="WP_194451695.1">
    <property type="nucleotide sequence ID" value="NZ_CP063849.1"/>
</dbReference>
<dbReference type="Proteomes" id="UP000593892">
    <property type="component" value="Chromosome"/>
</dbReference>
<evidence type="ECO:0000259" key="2">
    <source>
        <dbReference type="Pfam" id="PF14104"/>
    </source>
</evidence>
<evidence type="ECO:0000313" key="4">
    <source>
        <dbReference type="Proteomes" id="UP000593892"/>
    </source>
</evidence>
<dbReference type="AlphaFoldDB" id="A0A7S7NUF9"/>
<evidence type="ECO:0000313" key="3">
    <source>
        <dbReference type="EMBL" id="QOY90032.1"/>
    </source>
</evidence>
<protein>
    <submittedName>
        <fullName evidence="3">IS1634 family transposase</fullName>
    </submittedName>
</protein>
<accession>A0A7S7NUF9</accession>
<dbReference type="PANTHER" id="PTHR34614:SF2">
    <property type="entry name" value="TRANSPOSASE IS4-LIKE DOMAIN-CONTAINING PROTEIN"/>
    <property type="match status" value="1"/>
</dbReference>
<proteinExistence type="predicted"/>
<name>A0A7S7NUF9_PALFE</name>